<dbReference type="Proteomes" id="UP000324222">
    <property type="component" value="Unassembled WGS sequence"/>
</dbReference>
<proteinExistence type="predicted"/>
<protein>
    <submittedName>
        <fullName evidence="2">Uncharacterized protein</fullName>
    </submittedName>
</protein>
<evidence type="ECO:0000313" key="3">
    <source>
        <dbReference type="Proteomes" id="UP000324222"/>
    </source>
</evidence>
<organism evidence="2 3">
    <name type="scientific">Portunus trituberculatus</name>
    <name type="common">Swimming crab</name>
    <name type="synonym">Neptunus trituberculatus</name>
    <dbReference type="NCBI Taxonomy" id="210409"/>
    <lineage>
        <taxon>Eukaryota</taxon>
        <taxon>Metazoa</taxon>
        <taxon>Ecdysozoa</taxon>
        <taxon>Arthropoda</taxon>
        <taxon>Crustacea</taxon>
        <taxon>Multicrustacea</taxon>
        <taxon>Malacostraca</taxon>
        <taxon>Eumalacostraca</taxon>
        <taxon>Eucarida</taxon>
        <taxon>Decapoda</taxon>
        <taxon>Pleocyemata</taxon>
        <taxon>Brachyura</taxon>
        <taxon>Eubrachyura</taxon>
        <taxon>Portunoidea</taxon>
        <taxon>Portunidae</taxon>
        <taxon>Portuninae</taxon>
        <taxon>Portunus</taxon>
    </lineage>
</organism>
<dbReference type="EMBL" id="VSRR010016109">
    <property type="protein sequence ID" value="MPC58921.1"/>
    <property type="molecule type" value="Genomic_DNA"/>
</dbReference>
<name>A0A5B7GFU7_PORTR</name>
<feature type="compositionally biased region" description="Polar residues" evidence="1">
    <location>
        <begin position="1"/>
        <end position="10"/>
    </location>
</feature>
<evidence type="ECO:0000256" key="1">
    <source>
        <dbReference type="SAM" id="MobiDB-lite"/>
    </source>
</evidence>
<accession>A0A5B7GFU7</accession>
<dbReference type="OrthoDB" id="7701249at2759"/>
<keyword evidence="3" id="KW-1185">Reference proteome</keyword>
<comment type="caution">
    <text evidence="2">The sequence shown here is derived from an EMBL/GenBank/DDBJ whole genome shotgun (WGS) entry which is preliminary data.</text>
</comment>
<evidence type="ECO:0000313" key="2">
    <source>
        <dbReference type="EMBL" id="MPC58921.1"/>
    </source>
</evidence>
<gene>
    <name evidence="2" type="ORF">E2C01_052933</name>
</gene>
<sequence>MVMAMSSSGGEPTGPSLGFPLGSRTSRKAHSQVRGGGSASGLPRPGSLRETNHSLGHGMLGPASVNKLPTSPHLFPSQDATPWDVVLMAFAELRDEVNKLKRGRLPPAPSPSRMNEGASTFQGTQHIGSPVHIFAGFPDPTCEAGALTEQYFSDSVLCIMLWFFNLWIRYLRTLTNRLQKW</sequence>
<reference evidence="2 3" key="1">
    <citation type="submission" date="2019-05" db="EMBL/GenBank/DDBJ databases">
        <title>Another draft genome of Portunus trituberculatus and its Hox gene families provides insights of decapod evolution.</title>
        <authorList>
            <person name="Jeong J.-H."/>
            <person name="Song I."/>
            <person name="Kim S."/>
            <person name="Choi T."/>
            <person name="Kim D."/>
            <person name="Ryu S."/>
            <person name="Kim W."/>
        </authorList>
    </citation>
    <scope>NUCLEOTIDE SEQUENCE [LARGE SCALE GENOMIC DNA]</scope>
    <source>
        <tissue evidence="2">Muscle</tissue>
    </source>
</reference>
<dbReference type="AlphaFoldDB" id="A0A5B7GFU7"/>
<feature type="region of interest" description="Disordered" evidence="1">
    <location>
        <begin position="1"/>
        <end position="62"/>
    </location>
</feature>